<dbReference type="PANTHER" id="PTHR30065:SF8">
    <property type="entry name" value="FLAGELLAR BIOSYNTHETIC PROTEIN FLIR"/>
    <property type="match status" value="1"/>
</dbReference>
<evidence type="ECO:0000256" key="5">
    <source>
        <dbReference type="ARBA" id="ARBA00022989"/>
    </source>
</evidence>
<comment type="caution">
    <text evidence="8">The sequence shown here is derived from an EMBL/GenBank/DDBJ whole genome shotgun (WGS) entry which is preliminary data.</text>
</comment>
<evidence type="ECO:0000256" key="7">
    <source>
        <dbReference type="SAM" id="Phobius"/>
    </source>
</evidence>
<dbReference type="RefSeq" id="WP_179904818.1">
    <property type="nucleotide sequence ID" value="NZ_JACBXS010000005.1"/>
</dbReference>
<feature type="transmembrane region" description="Helical" evidence="7">
    <location>
        <begin position="20"/>
        <end position="40"/>
    </location>
</feature>
<name>A0A7Z0HXH2_9RHOB</name>
<keyword evidence="6 7" id="KW-0472">Membrane</keyword>
<evidence type="ECO:0000256" key="4">
    <source>
        <dbReference type="ARBA" id="ARBA00022692"/>
    </source>
</evidence>
<keyword evidence="4 7" id="KW-0812">Transmembrane</keyword>
<dbReference type="AlphaFoldDB" id="A0A7Z0HXH2"/>
<keyword evidence="5 7" id="KW-1133">Transmembrane helix</keyword>
<evidence type="ECO:0000256" key="3">
    <source>
        <dbReference type="ARBA" id="ARBA00022475"/>
    </source>
</evidence>
<dbReference type="GO" id="GO:0006605">
    <property type="term" value="P:protein targeting"/>
    <property type="evidence" value="ECO:0007669"/>
    <property type="project" value="InterPro"/>
</dbReference>
<evidence type="ECO:0000256" key="6">
    <source>
        <dbReference type="ARBA" id="ARBA00023136"/>
    </source>
</evidence>
<sequence length="263" mass="27393">MTPEFLVALEALAAELRPWALDGALVFLRIGAMVALLPGFGEQIVPARVRLAVAFAFTMVVTPAAQGVLPPAPETPMALAWLVATEAVAGLALGIGLRLFVMALQTAGTIAAQATSLAQFFGGANVDPQPAIAQVLVMGGLALAMIFGLHVRLAELMILSYAMMPPGEFAQPGMLAEWGVGRVSHAFALAFQLAMPFVVISLVYNVALGAINKAMPQLMVAFVGAPAITFAGLAMLLITAPILLPVWLNAFHAFIADPSVAPR</sequence>
<evidence type="ECO:0000313" key="8">
    <source>
        <dbReference type="EMBL" id="NYS24121.1"/>
    </source>
</evidence>
<evidence type="ECO:0000256" key="2">
    <source>
        <dbReference type="ARBA" id="ARBA00009772"/>
    </source>
</evidence>
<evidence type="ECO:0000256" key="1">
    <source>
        <dbReference type="ARBA" id="ARBA00004651"/>
    </source>
</evidence>
<accession>A0A7Z0HXH2</accession>
<comment type="subcellular location">
    <subcellularLocation>
        <location evidence="1">Cell membrane</location>
        <topology evidence="1">Multi-pass membrane protein</topology>
    </subcellularLocation>
</comment>
<organism evidence="8 9">
    <name type="scientific">Rhabdonatronobacter sediminivivens</name>
    <dbReference type="NCBI Taxonomy" id="2743469"/>
    <lineage>
        <taxon>Bacteria</taxon>
        <taxon>Pseudomonadati</taxon>
        <taxon>Pseudomonadota</taxon>
        <taxon>Alphaproteobacteria</taxon>
        <taxon>Rhodobacterales</taxon>
        <taxon>Paracoccaceae</taxon>
        <taxon>Rhabdonatronobacter</taxon>
    </lineage>
</organism>
<dbReference type="EMBL" id="JACBXS010000005">
    <property type="protein sequence ID" value="NYS24121.1"/>
    <property type="molecule type" value="Genomic_DNA"/>
</dbReference>
<protein>
    <submittedName>
        <fullName evidence="8">Flagellar biosynthetic protein FliR</fullName>
    </submittedName>
</protein>
<comment type="similarity">
    <text evidence="2">Belongs to the FliR/MopE/SpaR family.</text>
</comment>
<dbReference type="GO" id="GO:0005886">
    <property type="term" value="C:plasma membrane"/>
    <property type="evidence" value="ECO:0007669"/>
    <property type="project" value="UniProtKB-SubCell"/>
</dbReference>
<feature type="transmembrane region" description="Helical" evidence="7">
    <location>
        <begin position="183"/>
        <end position="206"/>
    </location>
</feature>
<feature type="transmembrane region" description="Helical" evidence="7">
    <location>
        <begin position="218"/>
        <end position="244"/>
    </location>
</feature>
<proteinExistence type="inferred from homology"/>
<dbReference type="PRINTS" id="PR00953">
    <property type="entry name" value="TYPE3IMRPROT"/>
</dbReference>
<feature type="transmembrane region" description="Helical" evidence="7">
    <location>
        <begin position="52"/>
        <end position="72"/>
    </location>
</feature>
<keyword evidence="3" id="KW-1003">Cell membrane</keyword>
<gene>
    <name evidence="8" type="ORF">HUK65_03880</name>
</gene>
<feature type="transmembrane region" description="Helical" evidence="7">
    <location>
        <begin position="135"/>
        <end position="163"/>
    </location>
</feature>
<keyword evidence="8" id="KW-0966">Cell projection</keyword>
<feature type="transmembrane region" description="Helical" evidence="7">
    <location>
        <begin position="78"/>
        <end position="101"/>
    </location>
</feature>
<reference evidence="8 9" key="1">
    <citation type="journal article" date="2000" name="Arch. Microbiol.">
        <title>Rhodobaca bogoriensis gen. nov. and sp. nov., an alkaliphilic purple nonsulfur bacterium from African Rift Valley soda lakes.</title>
        <authorList>
            <person name="Milford A.D."/>
            <person name="Achenbach L.A."/>
            <person name="Jung D.O."/>
            <person name="Madigan M.T."/>
        </authorList>
    </citation>
    <scope>NUCLEOTIDE SEQUENCE [LARGE SCALE GENOMIC DNA]</scope>
    <source>
        <strain evidence="8 9">2376</strain>
    </source>
</reference>
<dbReference type="Proteomes" id="UP000529417">
    <property type="component" value="Unassembled WGS sequence"/>
</dbReference>
<keyword evidence="8" id="KW-0282">Flagellum</keyword>
<evidence type="ECO:0000313" key="9">
    <source>
        <dbReference type="Proteomes" id="UP000529417"/>
    </source>
</evidence>
<keyword evidence="9" id="KW-1185">Reference proteome</keyword>
<dbReference type="PANTHER" id="PTHR30065">
    <property type="entry name" value="FLAGELLAR BIOSYNTHETIC PROTEIN FLIR"/>
    <property type="match status" value="1"/>
</dbReference>
<dbReference type="InterPro" id="IPR002010">
    <property type="entry name" value="T3SS_IM_R"/>
</dbReference>
<dbReference type="Pfam" id="PF01311">
    <property type="entry name" value="Bac_export_1"/>
    <property type="match status" value="1"/>
</dbReference>
<keyword evidence="8" id="KW-0969">Cilium</keyword>